<feature type="non-terminal residue" evidence="1">
    <location>
        <position position="1"/>
    </location>
</feature>
<sequence>IFPIILNKNLGPHNHIPYLVSVDYIEELTGLDFLAVLPDNNEEAVEQVAATRLWQ</sequence>
<dbReference type="InterPro" id="IPR044929">
    <property type="entry name" value="DNA/RNA_non-sp_Endonuclease_sf"/>
</dbReference>
<reference evidence="1" key="1">
    <citation type="journal article" date="2014" name="Front. Microbiol.">
        <title>High frequency of phylogenetically diverse reductive dehalogenase-homologous genes in deep subseafloor sedimentary metagenomes.</title>
        <authorList>
            <person name="Kawai M."/>
            <person name="Futagami T."/>
            <person name="Toyoda A."/>
            <person name="Takaki Y."/>
            <person name="Nishi S."/>
            <person name="Hori S."/>
            <person name="Arai W."/>
            <person name="Tsubouchi T."/>
            <person name="Morono Y."/>
            <person name="Uchiyama I."/>
            <person name="Ito T."/>
            <person name="Fujiyama A."/>
            <person name="Inagaki F."/>
            <person name="Takami H."/>
        </authorList>
    </citation>
    <scope>NUCLEOTIDE SEQUENCE</scope>
    <source>
        <strain evidence="1">Expedition CK06-06</strain>
    </source>
</reference>
<organism evidence="1">
    <name type="scientific">marine sediment metagenome</name>
    <dbReference type="NCBI Taxonomy" id="412755"/>
    <lineage>
        <taxon>unclassified sequences</taxon>
        <taxon>metagenomes</taxon>
        <taxon>ecological metagenomes</taxon>
    </lineage>
</organism>
<proteinExistence type="predicted"/>
<evidence type="ECO:0000313" key="1">
    <source>
        <dbReference type="EMBL" id="GAH59942.1"/>
    </source>
</evidence>
<name>X1GRZ8_9ZZZZ</name>
<dbReference type="EMBL" id="BARU01018746">
    <property type="protein sequence ID" value="GAH59942.1"/>
    <property type="molecule type" value="Genomic_DNA"/>
</dbReference>
<dbReference type="Gene3D" id="3.40.570.10">
    <property type="entry name" value="Extracellular Endonuclease, subunit A"/>
    <property type="match status" value="1"/>
</dbReference>
<accession>X1GRZ8</accession>
<comment type="caution">
    <text evidence="1">The sequence shown here is derived from an EMBL/GenBank/DDBJ whole genome shotgun (WGS) entry which is preliminary data.</text>
</comment>
<dbReference type="AlphaFoldDB" id="X1GRZ8"/>
<gene>
    <name evidence="1" type="ORF">S03H2_30952</name>
</gene>
<protein>
    <submittedName>
        <fullName evidence="1">Uncharacterized protein</fullName>
    </submittedName>
</protein>